<accession>A0A673HVB8</accession>
<name>A0A673HVB8_9TELE</name>
<evidence type="ECO:0000313" key="6">
    <source>
        <dbReference type="Proteomes" id="UP000472270"/>
    </source>
</evidence>
<evidence type="ECO:0000256" key="1">
    <source>
        <dbReference type="ARBA" id="ARBA00023015"/>
    </source>
</evidence>
<evidence type="ECO:0000256" key="2">
    <source>
        <dbReference type="ARBA" id="ARBA00023125"/>
    </source>
</evidence>
<evidence type="ECO:0000256" key="3">
    <source>
        <dbReference type="ARBA" id="ARBA00023163"/>
    </source>
</evidence>
<dbReference type="PANTHER" id="PTHR21545">
    <property type="entry name" value="TRANSCRIPTION FACTOR MLR1/2"/>
    <property type="match status" value="1"/>
</dbReference>
<keyword evidence="4" id="KW-0539">Nucleus</keyword>
<keyword evidence="1" id="KW-0805">Transcription regulation</keyword>
<dbReference type="Proteomes" id="UP000472270">
    <property type="component" value="Unassembled WGS sequence"/>
</dbReference>
<dbReference type="PANTHER" id="PTHR21545:SF14">
    <property type="entry name" value="LIGAND-DEPENDENT COREPRESSOR"/>
    <property type="match status" value="1"/>
</dbReference>
<keyword evidence="3" id="KW-0804">Transcription</keyword>
<evidence type="ECO:0000313" key="5">
    <source>
        <dbReference type="Ensembl" id="ENSSRHP00000029642.1"/>
    </source>
</evidence>
<evidence type="ECO:0000256" key="4">
    <source>
        <dbReference type="ARBA" id="ARBA00023242"/>
    </source>
</evidence>
<reference evidence="5" key="2">
    <citation type="submission" date="2025-09" db="UniProtKB">
        <authorList>
            <consortium name="Ensembl"/>
        </authorList>
    </citation>
    <scope>IDENTIFICATION</scope>
</reference>
<dbReference type="GO" id="GO:0005634">
    <property type="term" value="C:nucleus"/>
    <property type="evidence" value="ECO:0007669"/>
    <property type="project" value="TreeGrafter"/>
</dbReference>
<dbReference type="GO" id="GO:0006357">
    <property type="term" value="P:regulation of transcription by RNA polymerase II"/>
    <property type="evidence" value="ECO:0007669"/>
    <property type="project" value="TreeGrafter"/>
</dbReference>
<organism evidence="5 6">
    <name type="scientific">Sinocyclocheilus rhinocerous</name>
    <dbReference type="NCBI Taxonomy" id="307959"/>
    <lineage>
        <taxon>Eukaryota</taxon>
        <taxon>Metazoa</taxon>
        <taxon>Chordata</taxon>
        <taxon>Craniata</taxon>
        <taxon>Vertebrata</taxon>
        <taxon>Euteleostomi</taxon>
        <taxon>Actinopterygii</taxon>
        <taxon>Neopterygii</taxon>
        <taxon>Teleostei</taxon>
        <taxon>Ostariophysi</taxon>
        <taxon>Cypriniformes</taxon>
        <taxon>Cyprinidae</taxon>
        <taxon>Cyprininae</taxon>
        <taxon>Sinocyclocheilus</taxon>
    </lineage>
</organism>
<dbReference type="Ensembl" id="ENSSRHT00000030517.1">
    <property type="protein sequence ID" value="ENSSRHP00000029642.1"/>
    <property type="gene ID" value="ENSSRHG00000015390.1"/>
</dbReference>
<sequence length="256" mass="29262">MASWCARRFCANERFIIRRDADRWRSELIHSVGLDNILEVFFETQLLEDLRLLKDFKPASVSNWSFDENCLFCCLRREKVKEHVVALNKQIVESGGKPLLGKDPSNISRLEWQSEEFLNAVLHRKEYAPRIPDPHIPVVACGILQQMINKLASYYTSRNNCSQDSLQNNGKKEQSLLKTSCITSSTAVKIDSVASAQEKFVMVDQDAPLDLSLRKIKVEDFEQDGVLDLSTKKNFNKGHTSLRNSHVSPTTHLVKR</sequence>
<reference evidence="5" key="1">
    <citation type="submission" date="2025-08" db="UniProtKB">
        <authorList>
            <consortium name="Ensembl"/>
        </authorList>
    </citation>
    <scope>IDENTIFICATION</scope>
</reference>
<protein>
    <submittedName>
        <fullName evidence="5">Wu:fc17b08</fullName>
    </submittedName>
</protein>
<keyword evidence="2" id="KW-0238">DNA-binding</keyword>
<keyword evidence="6" id="KW-1185">Reference proteome</keyword>
<dbReference type="AlphaFoldDB" id="A0A673HVB8"/>
<proteinExistence type="predicted"/>
<dbReference type="GO" id="GO:0003677">
    <property type="term" value="F:DNA binding"/>
    <property type="evidence" value="ECO:0007669"/>
    <property type="project" value="UniProtKB-KW"/>
</dbReference>